<keyword evidence="2" id="KW-1185">Reference proteome</keyword>
<reference evidence="1 2" key="1">
    <citation type="submission" date="2021-06" db="EMBL/GenBank/DDBJ databases">
        <authorList>
            <person name="Palmer J.M."/>
        </authorList>
    </citation>
    <scope>NUCLEOTIDE SEQUENCE [LARGE SCALE GENOMIC DNA]</scope>
    <source>
        <strain evidence="1 2">AS_MEX2019</strain>
        <tissue evidence="1">Muscle</tissue>
    </source>
</reference>
<sequence length="105" mass="11586">MHPCESDEPVSTSSYIKPHIHLANVLDFLDKKQGKSHGSRSKETCLSLTQVISSCGVDLSEAAVEDEHQRSVLKELVDKNVDVFSRHPMDYGHKDCATQNSTGGF</sequence>
<name>A0ABV0XKF1_9TELE</name>
<proteinExistence type="predicted"/>
<evidence type="ECO:0000313" key="2">
    <source>
        <dbReference type="Proteomes" id="UP001469553"/>
    </source>
</evidence>
<organism evidence="1 2">
    <name type="scientific">Ameca splendens</name>
    <dbReference type="NCBI Taxonomy" id="208324"/>
    <lineage>
        <taxon>Eukaryota</taxon>
        <taxon>Metazoa</taxon>
        <taxon>Chordata</taxon>
        <taxon>Craniata</taxon>
        <taxon>Vertebrata</taxon>
        <taxon>Euteleostomi</taxon>
        <taxon>Actinopterygii</taxon>
        <taxon>Neopterygii</taxon>
        <taxon>Teleostei</taxon>
        <taxon>Neoteleostei</taxon>
        <taxon>Acanthomorphata</taxon>
        <taxon>Ovalentaria</taxon>
        <taxon>Atherinomorphae</taxon>
        <taxon>Cyprinodontiformes</taxon>
        <taxon>Goodeidae</taxon>
        <taxon>Ameca</taxon>
    </lineage>
</organism>
<comment type="caution">
    <text evidence="1">The sequence shown here is derived from an EMBL/GenBank/DDBJ whole genome shotgun (WGS) entry which is preliminary data.</text>
</comment>
<accession>A0ABV0XKF1</accession>
<protein>
    <submittedName>
        <fullName evidence="1">Uncharacterized protein</fullName>
    </submittedName>
</protein>
<dbReference type="Proteomes" id="UP001469553">
    <property type="component" value="Unassembled WGS sequence"/>
</dbReference>
<dbReference type="EMBL" id="JAHRIP010005312">
    <property type="protein sequence ID" value="MEQ2281951.1"/>
    <property type="molecule type" value="Genomic_DNA"/>
</dbReference>
<gene>
    <name evidence="1" type="ORF">AMECASPLE_035526</name>
</gene>
<evidence type="ECO:0000313" key="1">
    <source>
        <dbReference type="EMBL" id="MEQ2281951.1"/>
    </source>
</evidence>